<name>A0A087TGY3_STEMI</name>
<dbReference type="AlphaFoldDB" id="A0A087TGY3"/>
<dbReference type="EMBL" id="KK115174">
    <property type="protein sequence ID" value="KFM64372.1"/>
    <property type="molecule type" value="Genomic_DNA"/>
</dbReference>
<evidence type="ECO:0000313" key="2">
    <source>
        <dbReference type="Proteomes" id="UP000054359"/>
    </source>
</evidence>
<accession>A0A087TGY3</accession>
<dbReference type="Proteomes" id="UP000054359">
    <property type="component" value="Unassembled WGS sequence"/>
</dbReference>
<feature type="non-terminal residue" evidence="1">
    <location>
        <position position="45"/>
    </location>
</feature>
<sequence>MQQLRPSGCRVSCLLGDDIMCEIVNTNSLRSAYYRPDFLAFILVG</sequence>
<proteinExistence type="predicted"/>
<gene>
    <name evidence="1" type="ORF">X975_16482</name>
</gene>
<evidence type="ECO:0000313" key="1">
    <source>
        <dbReference type="EMBL" id="KFM64372.1"/>
    </source>
</evidence>
<protein>
    <submittedName>
        <fullName evidence="1">Uncharacterized protein</fullName>
    </submittedName>
</protein>
<organism evidence="1 2">
    <name type="scientific">Stegodyphus mimosarum</name>
    <name type="common">African social velvet spider</name>
    <dbReference type="NCBI Taxonomy" id="407821"/>
    <lineage>
        <taxon>Eukaryota</taxon>
        <taxon>Metazoa</taxon>
        <taxon>Ecdysozoa</taxon>
        <taxon>Arthropoda</taxon>
        <taxon>Chelicerata</taxon>
        <taxon>Arachnida</taxon>
        <taxon>Araneae</taxon>
        <taxon>Araneomorphae</taxon>
        <taxon>Entelegynae</taxon>
        <taxon>Eresoidea</taxon>
        <taxon>Eresidae</taxon>
        <taxon>Stegodyphus</taxon>
    </lineage>
</organism>
<reference evidence="1 2" key="1">
    <citation type="submission" date="2013-11" db="EMBL/GenBank/DDBJ databases">
        <title>Genome sequencing of Stegodyphus mimosarum.</title>
        <authorList>
            <person name="Bechsgaard J."/>
        </authorList>
    </citation>
    <scope>NUCLEOTIDE SEQUENCE [LARGE SCALE GENOMIC DNA]</scope>
</reference>
<keyword evidence="2" id="KW-1185">Reference proteome</keyword>